<keyword evidence="1" id="KW-0472">Membrane</keyword>
<dbReference type="EMBL" id="CP014862">
    <property type="protein sequence ID" value="ASJ03029.1"/>
    <property type="molecule type" value="Genomic_DNA"/>
</dbReference>
<proteinExistence type="predicted"/>
<keyword evidence="1" id="KW-0812">Transmembrane</keyword>
<feature type="transmembrane region" description="Helical" evidence="1">
    <location>
        <begin position="46"/>
        <end position="65"/>
    </location>
</feature>
<evidence type="ECO:0000313" key="3">
    <source>
        <dbReference type="Proteomes" id="UP000250179"/>
    </source>
</evidence>
<dbReference type="RefSeq" id="WP_088858284.1">
    <property type="nucleotide sequence ID" value="NZ_CP014862.1"/>
</dbReference>
<organism evidence="2 3">
    <name type="scientific">Thermococcus profundus</name>
    <dbReference type="NCBI Taxonomy" id="49899"/>
    <lineage>
        <taxon>Archaea</taxon>
        <taxon>Methanobacteriati</taxon>
        <taxon>Methanobacteriota</taxon>
        <taxon>Thermococci</taxon>
        <taxon>Thermococcales</taxon>
        <taxon>Thermococcaceae</taxon>
        <taxon>Thermococcus</taxon>
    </lineage>
</organism>
<feature type="transmembrane region" description="Helical" evidence="1">
    <location>
        <begin position="114"/>
        <end position="135"/>
    </location>
</feature>
<feature type="transmembrane region" description="Helical" evidence="1">
    <location>
        <begin position="85"/>
        <end position="107"/>
    </location>
</feature>
<feature type="transmembrane region" description="Helical" evidence="1">
    <location>
        <begin position="141"/>
        <end position="160"/>
    </location>
</feature>
<reference evidence="2 3" key="1">
    <citation type="submission" date="2016-03" db="EMBL/GenBank/DDBJ databases">
        <title>Complete genome sequence of Thermococcus profundus strain DT5432.</title>
        <authorList>
            <person name="Oger P.M."/>
        </authorList>
    </citation>
    <scope>NUCLEOTIDE SEQUENCE [LARGE SCALE GENOMIC DNA]</scope>
    <source>
        <strain evidence="2 3">DT 5432</strain>
    </source>
</reference>
<evidence type="ECO:0000313" key="2">
    <source>
        <dbReference type="EMBL" id="ASJ03029.1"/>
    </source>
</evidence>
<sequence length="230" mass="25477">MLKYSTEMYLKEILASSTYWLVLALLLGTEYFAITQYKEDLAFVEVLQFIAIPVYIFLVAVPFFTEDRVLTFELVMFRDWLTVPLARMLSLLIALLPFLLTTIGIAWGMNEQPFALPILASTLFYASLVLLITVFGGGGKVYILSMGALFMLPFSSLVLIQNQASMGNTVGGLIGYLTYIMSPVYGLHVHNSGVLTISASAGNDVTFLLSAVWMILYLLISQVRNVKPSG</sequence>
<dbReference type="GeneID" id="33320157"/>
<feature type="transmembrane region" description="Helical" evidence="1">
    <location>
        <begin position="167"/>
        <end position="185"/>
    </location>
</feature>
<dbReference type="OrthoDB" id="99706at2157"/>
<gene>
    <name evidence="2" type="ORF">A3L09_07045</name>
</gene>
<evidence type="ECO:0000256" key="1">
    <source>
        <dbReference type="SAM" id="Phobius"/>
    </source>
</evidence>
<feature type="transmembrane region" description="Helical" evidence="1">
    <location>
        <begin position="205"/>
        <end position="223"/>
    </location>
</feature>
<dbReference type="AlphaFoldDB" id="A0A2Z2MC18"/>
<name>A0A2Z2MC18_THEPR</name>
<protein>
    <submittedName>
        <fullName evidence="2">Uncharacterized protein</fullName>
    </submittedName>
</protein>
<keyword evidence="1" id="KW-1133">Transmembrane helix</keyword>
<accession>A0A2Z2MC18</accession>
<dbReference type="Proteomes" id="UP000250179">
    <property type="component" value="Chromosome"/>
</dbReference>
<keyword evidence="3" id="KW-1185">Reference proteome</keyword>
<dbReference type="KEGG" id="tprf:A3L09_07045"/>
<feature type="transmembrane region" description="Helical" evidence="1">
    <location>
        <begin position="13"/>
        <end position="34"/>
    </location>
</feature>